<proteinExistence type="inferred from homology"/>
<dbReference type="Gene3D" id="3.30.420.270">
    <property type="match status" value="1"/>
</dbReference>
<organism evidence="9 10">
    <name type="scientific">Leptolyngbya boryana NIES-2135</name>
    <dbReference type="NCBI Taxonomy" id="1973484"/>
    <lineage>
        <taxon>Bacteria</taxon>
        <taxon>Bacillati</taxon>
        <taxon>Cyanobacteriota</taxon>
        <taxon>Cyanophyceae</taxon>
        <taxon>Leptolyngbyales</taxon>
        <taxon>Leptolyngbyaceae</taxon>
        <taxon>Leptolyngbya group</taxon>
        <taxon>Leptolyngbya</taxon>
    </lineage>
</organism>
<dbReference type="InterPro" id="IPR003400">
    <property type="entry name" value="ExbD"/>
</dbReference>
<dbReference type="GO" id="GO:0005886">
    <property type="term" value="C:plasma membrane"/>
    <property type="evidence" value="ECO:0007669"/>
    <property type="project" value="UniProtKB-SubCell"/>
</dbReference>
<evidence type="ECO:0000256" key="8">
    <source>
        <dbReference type="SAM" id="Phobius"/>
    </source>
</evidence>
<keyword evidence="7" id="KW-0653">Protein transport</keyword>
<dbReference type="GO" id="GO:0022857">
    <property type="term" value="F:transmembrane transporter activity"/>
    <property type="evidence" value="ECO:0007669"/>
    <property type="project" value="InterPro"/>
</dbReference>
<dbReference type="PANTHER" id="PTHR30558">
    <property type="entry name" value="EXBD MEMBRANE COMPONENT OF PMF-DRIVEN MACROMOLECULE IMPORT SYSTEM"/>
    <property type="match status" value="1"/>
</dbReference>
<keyword evidence="3" id="KW-1003">Cell membrane</keyword>
<protein>
    <submittedName>
        <fullName evidence="9">Biopolymer transport protein ExbD/TolR</fullName>
    </submittedName>
</protein>
<comment type="similarity">
    <text evidence="2 7">Belongs to the ExbD/TolR family.</text>
</comment>
<feature type="transmembrane region" description="Helical" evidence="8">
    <location>
        <begin position="15"/>
        <end position="36"/>
    </location>
</feature>
<evidence type="ECO:0000256" key="4">
    <source>
        <dbReference type="ARBA" id="ARBA00022692"/>
    </source>
</evidence>
<keyword evidence="10" id="KW-1185">Reference proteome</keyword>
<comment type="subcellular location">
    <subcellularLocation>
        <location evidence="1">Cell membrane</location>
        <topology evidence="1">Single-pass membrane protein</topology>
    </subcellularLocation>
    <subcellularLocation>
        <location evidence="7">Cell membrane</location>
        <topology evidence="7">Single-pass type II membrane protein</topology>
    </subcellularLocation>
</comment>
<dbReference type="PANTHER" id="PTHR30558:SF3">
    <property type="entry name" value="BIOPOLYMER TRANSPORT PROTEIN EXBD-RELATED"/>
    <property type="match status" value="1"/>
</dbReference>
<dbReference type="AlphaFoldDB" id="A0A1Z4JD13"/>
<reference evidence="9 10" key="1">
    <citation type="submission" date="2017-06" db="EMBL/GenBank/DDBJ databases">
        <title>Genome sequencing of cyanobaciteial culture collection at National Institute for Environmental Studies (NIES).</title>
        <authorList>
            <person name="Hirose Y."/>
            <person name="Shimura Y."/>
            <person name="Fujisawa T."/>
            <person name="Nakamura Y."/>
            <person name="Kawachi M."/>
        </authorList>
    </citation>
    <scope>NUCLEOTIDE SEQUENCE [LARGE SCALE GENOMIC DNA]</scope>
    <source>
        <strain evidence="9 10">NIES-2135</strain>
    </source>
</reference>
<keyword evidence="4 7" id="KW-0812">Transmembrane</keyword>
<evidence type="ECO:0000256" key="2">
    <source>
        <dbReference type="ARBA" id="ARBA00005811"/>
    </source>
</evidence>
<evidence type="ECO:0000256" key="5">
    <source>
        <dbReference type="ARBA" id="ARBA00022989"/>
    </source>
</evidence>
<dbReference type="Proteomes" id="UP000217895">
    <property type="component" value="Chromosome"/>
</dbReference>
<gene>
    <name evidence="9" type="ORF">NIES2135_14700</name>
</gene>
<evidence type="ECO:0000256" key="7">
    <source>
        <dbReference type="RuleBase" id="RU003879"/>
    </source>
</evidence>
<keyword evidence="7" id="KW-0813">Transport</keyword>
<name>A0A1Z4JD13_LEPBY</name>
<accession>A0A1Z4JD13</accession>
<dbReference type="GO" id="GO:0015031">
    <property type="term" value="P:protein transport"/>
    <property type="evidence" value="ECO:0007669"/>
    <property type="project" value="UniProtKB-KW"/>
</dbReference>
<keyword evidence="5 8" id="KW-1133">Transmembrane helix</keyword>
<dbReference type="EMBL" id="AP018203">
    <property type="protein sequence ID" value="BAY54652.1"/>
    <property type="molecule type" value="Genomic_DNA"/>
</dbReference>
<keyword evidence="6 8" id="KW-0472">Membrane</keyword>
<sequence>MLFPEENDQPPQINIVPMIDVVFALLTFFIVSTLFLTRSEGLPVNLPQAATAKIQQQTRIAVSIQPDGEIALNKRPVQISDLQVGVKTLVQANQQAVVVINADEKVQHGQLVAVMDEIRKIDGVKMAIATKKK</sequence>
<evidence type="ECO:0000256" key="1">
    <source>
        <dbReference type="ARBA" id="ARBA00004162"/>
    </source>
</evidence>
<evidence type="ECO:0000313" key="9">
    <source>
        <dbReference type="EMBL" id="BAY54652.1"/>
    </source>
</evidence>
<evidence type="ECO:0000256" key="3">
    <source>
        <dbReference type="ARBA" id="ARBA00022475"/>
    </source>
</evidence>
<evidence type="ECO:0000256" key="6">
    <source>
        <dbReference type="ARBA" id="ARBA00023136"/>
    </source>
</evidence>
<evidence type="ECO:0000313" key="10">
    <source>
        <dbReference type="Proteomes" id="UP000217895"/>
    </source>
</evidence>
<dbReference type="Pfam" id="PF02472">
    <property type="entry name" value="ExbD"/>
    <property type="match status" value="1"/>
</dbReference>